<organism evidence="3 4">
    <name type="scientific">Erwinia typographi</name>
    <dbReference type="NCBI Taxonomy" id="371042"/>
    <lineage>
        <taxon>Bacteria</taxon>
        <taxon>Pseudomonadati</taxon>
        <taxon>Pseudomonadota</taxon>
        <taxon>Gammaproteobacteria</taxon>
        <taxon>Enterobacterales</taxon>
        <taxon>Erwiniaceae</taxon>
        <taxon>Erwinia</taxon>
    </lineage>
</organism>
<name>A0A0A3Z3J2_9GAMM</name>
<feature type="domain" description="Xylose isomerase-like TIM barrel" evidence="2">
    <location>
        <begin position="48"/>
        <end position="261"/>
    </location>
</feature>
<dbReference type="InterPro" id="IPR013022">
    <property type="entry name" value="Xyl_isomerase-like_TIM-brl"/>
</dbReference>
<keyword evidence="1" id="KW-0732">Signal</keyword>
<evidence type="ECO:0000313" key="4">
    <source>
        <dbReference type="Proteomes" id="UP000030351"/>
    </source>
</evidence>
<protein>
    <submittedName>
        <fullName evidence="3">Xylose isomerase</fullName>
    </submittedName>
</protein>
<dbReference type="InterPro" id="IPR036237">
    <property type="entry name" value="Xyl_isomerase-like_sf"/>
</dbReference>
<dbReference type="GO" id="GO:0016853">
    <property type="term" value="F:isomerase activity"/>
    <property type="evidence" value="ECO:0007669"/>
    <property type="project" value="UniProtKB-KW"/>
</dbReference>
<dbReference type="Gene3D" id="3.20.20.150">
    <property type="entry name" value="Divalent-metal-dependent TIM barrel enzymes"/>
    <property type="match status" value="1"/>
</dbReference>
<dbReference type="InterPro" id="IPR050312">
    <property type="entry name" value="IolE/XylAMocC-like"/>
</dbReference>
<evidence type="ECO:0000259" key="2">
    <source>
        <dbReference type="Pfam" id="PF01261"/>
    </source>
</evidence>
<dbReference type="AlphaFoldDB" id="A0A0A3Z3J2"/>
<proteinExistence type="predicted"/>
<dbReference type="Proteomes" id="UP000030351">
    <property type="component" value="Unassembled WGS sequence"/>
</dbReference>
<accession>A0A0A3Z3J2</accession>
<dbReference type="PANTHER" id="PTHR12110">
    <property type="entry name" value="HYDROXYPYRUVATE ISOMERASE"/>
    <property type="match status" value="1"/>
</dbReference>
<evidence type="ECO:0000256" key="1">
    <source>
        <dbReference type="SAM" id="SignalP"/>
    </source>
</evidence>
<feature type="signal peptide" evidence="1">
    <location>
        <begin position="1"/>
        <end position="23"/>
    </location>
</feature>
<keyword evidence="3" id="KW-0413">Isomerase</keyword>
<dbReference type="STRING" id="371042.NG99_14360"/>
<feature type="chain" id="PRO_5002005962" evidence="1">
    <location>
        <begin position="24"/>
        <end position="282"/>
    </location>
</feature>
<sequence length="282" mass="31561">MFSKRLIPSCLLAVMALTSFSSAATEVENEIALQMYTLRNVGSAKDQFEMAHKAGFKNIEIVGTHDLSAGKMKALLTSNDLHITSAHVQLSALENQYQQTVDFNKAVGNNTLIVPWIKPEDRPDNQQGWIKYAQRLNALGARLRKDGMQLGYHNHNFEMKKYDGVTALEIIMDHSSKDNLKLEMDAAWVSRGGQDPVRFLKQYSGRIYAIHAKDNAGIGVRDDEMNFAPLGEGLLDWNSILPAAKASGVKWFIIEHDAPKDPWQIITTSHNNLRADLTKLAR</sequence>
<dbReference type="eggNOG" id="COG1082">
    <property type="taxonomic scope" value="Bacteria"/>
</dbReference>
<keyword evidence="4" id="KW-1185">Reference proteome</keyword>
<gene>
    <name evidence="3" type="ORF">NG99_14360</name>
</gene>
<dbReference type="Pfam" id="PF01261">
    <property type="entry name" value="AP_endonuc_2"/>
    <property type="match status" value="1"/>
</dbReference>
<dbReference type="EMBL" id="JRUQ01000041">
    <property type="protein sequence ID" value="KGT92201.1"/>
    <property type="molecule type" value="Genomic_DNA"/>
</dbReference>
<comment type="caution">
    <text evidence="3">The sequence shown here is derived from an EMBL/GenBank/DDBJ whole genome shotgun (WGS) entry which is preliminary data.</text>
</comment>
<reference evidence="3 4" key="1">
    <citation type="submission" date="2014-10" db="EMBL/GenBank/DDBJ databases">
        <title>Genome sequence of Erwinia typographi M043b.</title>
        <authorList>
            <person name="Chan K.-G."/>
            <person name="Tan W.-S."/>
        </authorList>
    </citation>
    <scope>NUCLEOTIDE SEQUENCE [LARGE SCALE GENOMIC DNA]</scope>
    <source>
        <strain evidence="3 4">M043b</strain>
    </source>
</reference>
<dbReference type="OrthoDB" id="9798407at2"/>
<dbReference type="PANTHER" id="PTHR12110:SF41">
    <property type="entry name" value="INOSOSE DEHYDRATASE"/>
    <property type="match status" value="1"/>
</dbReference>
<dbReference type="SUPFAM" id="SSF51658">
    <property type="entry name" value="Xylose isomerase-like"/>
    <property type="match status" value="1"/>
</dbReference>
<evidence type="ECO:0000313" key="3">
    <source>
        <dbReference type="EMBL" id="KGT92201.1"/>
    </source>
</evidence>